<accession>A0A8J5YRR3</accession>
<dbReference type="GO" id="GO:0019432">
    <property type="term" value="P:triglyceride biosynthetic process"/>
    <property type="evidence" value="ECO:0007669"/>
    <property type="project" value="TreeGrafter"/>
</dbReference>
<keyword evidence="3" id="KW-1185">Reference proteome</keyword>
<name>A0A8J5YRR3_9ROSI</name>
<dbReference type="PANTHER" id="PTHR31650:SF74">
    <property type="entry name" value="O-ACYLTRANSFERASE WSD1-LIKE"/>
    <property type="match status" value="1"/>
</dbReference>
<organism evidence="2 3">
    <name type="scientific">Gossypium anomalum</name>
    <dbReference type="NCBI Taxonomy" id="47600"/>
    <lineage>
        <taxon>Eukaryota</taxon>
        <taxon>Viridiplantae</taxon>
        <taxon>Streptophyta</taxon>
        <taxon>Embryophyta</taxon>
        <taxon>Tracheophyta</taxon>
        <taxon>Spermatophyta</taxon>
        <taxon>Magnoliopsida</taxon>
        <taxon>eudicotyledons</taxon>
        <taxon>Gunneridae</taxon>
        <taxon>Pentapetalae</taxon>
        <taxon>rosids</taxon>
        <taxon>malvids</taxon>
        <taxon>Malvales</taxon>
        <taxon>Malvaceae</taxon>
        <taxon>Malvoideae</taxon>
        <taxon>Gossypium</taxon>
    </lineage>
</organism>
<evidence type="ECO:0000259" key="1">
    <source>
        <dbReference type="Pfam" id="PF06974"/>
    </source>
</evidence>
<protein>
    <recommendedName>
        <fullName evidence="1">O-acyltransferase WSD1 C-terminal domain-containing protein</fullName>
    </recommendedName>
</protein>
<dbReference type="PANTHER" id="PTHR31650">
    <property type="entry name" value="O-ACYLTRANSFERASE (WSD1-LIKE) FAMILY PROTEIN"/>
    <property type="match status" value="1"/>
</dbReference>
<reference evidence="2 3" key="1">
    <citation type="journal article" date="2021" name="bioRxiv">
        <title>The Gossypium anomalum genome as a resource for cotton improvement and evolutionary analysis of hybrid incompatibility.</title>
        <authorList>
            <person name="Grover C.E."/>
            <person name="Yuan D."/>
            <person name="Arick M.A."/>
            <person name="Miller E.R."/>
            <person name="Hu G."/>
            <person name="Peterson D.G."/>
            <person name="Wendel J.F."/>
            <person name="Udall J.A."/>
        </authorList>
    </citation>
    <scope>NUCLEOTIDE SEQUENCE [LARGE SCALE GENOMIC DNA]</scope>
    <source>
        <strain evidence="2">JFW-Udall</strain>
        <tissue evidence="2">Leaf</tissue>
    </source>
</reference>
<dbReference type="InterPro" id="IPR045034">
    <property type="entry name" value="O-acyltransferase_WSD1-like"/>
</dbReference>
<dbReference type="EMBL" id="JAHUZN010000007">
    <property type="protein sequence ID" value="KAG8488893.1"/>
    <property type="molecule type" value="Genomic_DNA"/>
</dbReference>
<dbReference type="GO" id="GO:0008374">
    <property type="term" value="F:O-acyltransferase activity"/>
    <property type="evidence" value="ECO:0007669"/>
    <property type="project" value="InterPro"/>
</dbReference>
<dbReference type="Pfam" id="PF06974">
    <property type="entry name" value="WS_DGAT_C"/>
    <property type="match status" value="1"/>
</dbReference>
<feature type="domain" description="O-acyltransferase WSD1 C-terminal" evidence="1">
    <location>
        <begin position="39"/>
        <end position="179"/>
    </location>
</feature>
<dbReference type="AlphaFoldDB" id="A0A8J5YRR3"/>
<comment type="caution">
    <text evidence="2">The sequence shown here is derived from an EMBL/GenBank/DDBJ whole genome shotgun (WGS) entry which is preliminary data.</text>
</comment>
<sequence>MDNLPKKIHLRSTLLINIRPSAGIQPLADMMEKDGKAKWGNLIGYVLLPFTIAIRNDPLDYDRDAKATIDRKKRSLEAIFTFSIAELSLKLFGVKTASALSHRILSRTTVCFSNLVGPLEEIGFYGHPMAFLAPSSYGLLHALVINFQSYTDNMTISVDEGTIPNPDQLCDDIVESLRLTKHAVVTKGLA</sequence>
<dbReference type="Proteomes" id="UP000701853">
    <property type="component" value="Chromosome 7"/>
</dbReference>
<gene>
    <name evidence="2" type="ORF">CXB51_016921</name>
</gene>
<proteinExistence type="predicted"/>
<dbReference type="InterPro" id="IPR009721">
    <property type="entry name" value="O-acyltransferase_WSD1_C"/>
</dbReference>
<evidence type="ECO:0000313" key="3">
    <source>
        <dbReference type="Proteomes" id="UP000701853"/>
    </source>
</evidence>
<evidence type="ECO:0000313" key="2">
    <source>
        <dbReference type="EMBL" id="KAG8488893.1"/>
    </source>
</evidence>
<dbReference type="GO" id="GO:0005886">
    <property type="term" value="C:plasma membrane"/>
    <property type="evidence" value="ECO:0007669"/>
    <property type="project" value="TreeGrafter"/>
</dbReference>
<dbReference type="OrthoDB" id="619536at2759"/>